<organism evidence="2 3">
    <name type="scientific">Pleurodeles waltl</name>
    <name type="common">Iberian ribbed newt</name>
    <dbReference type="NCBI Taxonomy" id="8319"/>
    <lineage>
        <taxon>Eukaryota</taxon>
        <taxon>Metazoa</taxon>
        <taxon>Chordata</taxon>
        <taxon>Craniata</taxon>
        <taxon>Vertebrata</taxon>
        <taxon>Euteleostomi</taxon>
        <taxon>Amphibia</taxon>
        <taxon>Batrachia</taxon>
        <taxon>Caudata</taxon>
        <taxon>Salamandroidea</taxon>
        <taxon>Salamandridae</taxon>
        <taxon>Pleurodelinae</taxon>
        <taxon>Pleurodeles</taxon>
    </lineage>
</organism>
<feature type="region of interest" description="Disordered" evidence="1">
    <location>
        <begin position="1"/>
        <end position="35"/>
    </location>
</feature>
<name>A0AAV7RZT4_PLEWA</name>
<feature type="region of interest" description="Disordered" evidence="1">
    <location>
        <begin position="100"/>
        <end position="144"/>
    </location>
</feature>
<evidence type="ECO:0000256" key="1">
    <source>
        <dbReference type="SAM" id="MobiDB-lite"/>
    </source>
</evidence>
<protein>
    <submittedName>
        <fullName evidence="2">Uncharacterized protein</fullName>
    </submittedName>
</protein>
<feature type="compositionally biased region" description="Basic and acidic residues" evidence="1">
    <location>
        <begin position="1"/>
        <end position="21"/>
    </location>
</feature>
<sequence length="229" mass="25073">MWTRLDRPRWPSKGPCEDPEGRGSSQVPPGNAVRRSLSAAVRAGRTVIPRDGEFLLSPLRERGAQALLMRRKEAVPCPAARGTGRAHACGVLPRCGRRTGRVGLLGSPLRPSEESSEAPEGRGSSRLPPKTEVGRSPSVERPRPRLSLCGNGRCPLGRRLPPGRIFKNEASWPRWSGEKKPFPARAALCNGAHLREWPGWRRGAKVGTQKIGPLLCRDMRQSHDLSLGE</sequence>
<dbReference type="EMBL" id="JANPWB010000009">
    <property type="protein sequence ID" value="KAJ1156754.1"/>
    <property type="molecule type" value="Genomic_DNA"/>
</dbReference>
<evidence type="ECO:0000313" key="3">
    <source>
        <dbReference type="Proteomes" id="UP001066276"/>
    </source>
</evidence>
<comment type="caution">
    <text evidence="2">The sequence shown here is derived from an EMBL/GenBank/DDBJ whole genome shotgun (WGS) entry which is preliminary data.</text>
</comment>
<reference evidence="2" key="1">
    <citation type="journal article" date="2022" name="bioRxiv">
        <title>Sequencing and chromosome-scale assembly of the giantPleurodeles waltlgenome.</title>
        <authorList>
            <person name="Brown T."/>
            <person name="Elewa A."/>
            <person name="Iarovenko S."/>
            <person name="Subramanian E."/>
            <person name="Araus A.J."/>
            <person name="Petzold A."/>
            <person name="Susuki M."/>
            <person name="Suzuki K.-i.T."/>
            <person name="Hayashi T."/>
            <person name="Toyoda A."/>
            <person name="Oliveira C."/>
            <person name="Osipova E."/>
            <person name="Leigh N.D."/>
            <person name="Simon A."/>
            <person name="Yun M.H."/>
        </authorList>
    </citation>
    <scope>NUCLEOTIDE SEQUENCE</scope>
    <source>
        <strain evidence="2">20211129_DDA</strain>
        <tissue evidence="2">Liver</tissue>
    </source>
</reference>
<accession>A0AAV7RZT4</accession>
<proteinExistence type="predicted"/>
<keyword evidence="3" id="KW-1185">Reference proteome</keyword>
<dbReference type="AlphaFoldDB" id="A0AAV7RZT4"/>
<gene>
    <name evidence="2" type="ORF">NDU88_009471</name>
</gene>
<evidence type="ECO:0000313" key="2">
    <source>
        <dbReference type="EMBL" id="KAJ1156754.1"/>
    </source>
</evidence>
<dbReference type="Proteomes" id="UP001066276">
    <property type="component" value="Chromosome 5"/>
</dbReference>